<evidence type="ECO:0000256" key="3">
    <source>
        <dbReference type="ARBA" id="ARBA00017228"/>
    </source>
</evidence>
<dbReference type="InterPro" id="IPR034505">
    <property type="entry name" value="Coproporphyrinogen-III_oxidase"/>
</dbReference>
<dbReference type="SFLD" id="SFLDF00562">
    <property type="entry name" value="HemN-like__clustered_with_heat"/>
    <property type="match status" value="1"/>
</dbReference>
<dbReference type="InterPro" id="IPR007197">
    <property type="entry name" value="rSAM"/>
</dbReference>
<proteinExistence type="inferred from homology"/>
<evidence type="ECO:0000256" key="5">
    <source>
        <dbReference type="ARBA" id="ARBA00022691"/>
    </source>
</evidence>
<dbReference type="SFLD" id="SFLDS00029">
    <property type="entry name" value="Radical_SAM"/>
    <property type="match status" value="1"/>
</dbReference>
<evidence type="ECO:0000256" key="9">
    <source>
        <dbReference type="ARBA" id="ARBA00023186"/>
    </source>
</evidence>
<evidence type="ECO:0000256" key="2">
    <source>
        <dbReference type="ARBA" id="ARBA00006100"/>
    </source>
</evidence>
<dbReference type="Proteomes" id="UP000832011">
    <property type="component" value="Chromosome"/>
</dbReference>
<accession>A0ABY4E0A1</accession>
<evidence type="ECO:0000256" key="6">
    <source>
        <dbReference type="ARBA" id="ARBA00022723"/>
    </source>
</evidence>
<organism evidence="12 13">
    <name type="scientific">Vitreoscilla massiliensis</name>
    <dbReference type="NCBI Taxonomy" id="1689272"/>
    <lineage>
        <taxon>Bacteria</taxon>
        <taxon>Pseudomonadati</taxon>
        <taxon>Pseudomonadota</taxon>
        <taxon>Betaproteobacteria</taxon>
        <taxon>Neisseriales</taxon>
        <taxon>Neisseriaceae</taxon>
        <taxon>Vitreoscilla</taxon>
    </lineage>
</organism>
<dbReference type="PANTHER" id="PTHR13932:SF5">
    <property type="entry name" value="RADICAL S-ADENOSYL METHIONINE DOMAIN-CONTAINING PROTEIN 1, MITOCHONDRIAL"/>
    <property type="match status" value="1"/>
</dbReference>
<keyword evidence="10" id="KW-0004">4Fe-4S</keyword>
<evidence type="ECO:0000259" key="11">
    <source>
        <dbReference type="PROSITE" id="PS51918"/>
    </source>
</evidence>
<reference evidence="12 13" key="1">
    <citation type="journal article" date="2022" name="Res Sq">
        <title>Evolution of multicellular longitudinally dividing oral cavity symbionts (Neisseriaceae).</title>
        <authorList>
            <person name="Nyongesa S."/>
            <person name="Weber P."/>
            <person name="Bernet E."/>
            <person name="Pullido F."/>
            <person name="Nieckarz M."/>
            <person name="Delaby M."/>
            <person name="Nieves C."/>
            <person name="Viehboeck T."/>
            <person name="Krause N."/>
            <person name="Rivera-Millot A."/>
            <person name="Nakamura A."/>
            <person name="Vischer N."/>
            <person name="VanNieuwenhze M."/>
            <person name="Brun Y."/>
            <person name="Cava F."/>
            <person name="Bulgheresi S."/>
            <person name="Veyrier F."/>
        </authorList>
    </citation>
    <scope>NUCLEOTIDE SEQUENCE [LARGE SCALE GENOMIC DNA]</scope>
    <source>
        <strain evidence="12 13">SN4</strain>
    </source>
</reference>
<evidence type="ECO:0000256" key="1">
    <source>
        <dbReference type="ARBA" id="ARBA00001966"/>
    </source>
</evidence>
<dbReference type="RefSeq" id="WP_058357556.1">
    <property type="nucleotide sequence ID" value="NZ_CABKVG010000010.1"/>
</dbReference>
<evidence type="ECO:0000313" key="12">
    <source>
        <dbReference type="EMBL" id="UOO88753.1"/>
    </source>
</evidence>
<evidence type="ECO:0000256" key="8">
    <source>
        <dbReference type="ARBA" id="ARBA00023014"/>
    </source>
</evidence>
<dbReference type="SFLD" id="SFLDF00288">
    <property type="entry name" value="HemN-like__clustered_with_nucl"/>
    <property type="match status" value="1"/>
</dbReference>
<dbReference type="NCBIfam" id="TIGR00539">
    <property type="entry name" value="hemN_rel"/>
    <property type="match status" value="1"/>
</dbReference>
<dbReference type="InterPro" id="IPR058240">
    <property type="entry name" value="rSAM_sf"/>
</dbReference>
<dbReference type="PANTHER" id="PTHR13932">
    <property type="entry name" value="COPROPORPHYRINIGEN III OXIDASE"/>
    <property type="match status" value="1"/>
</dbReference>
<dbReference type="PROSITE" id="PS51918">
    <property type="entry name" value="RADICAL_SAM"/>
    <property type="match status" value="1"/>
</dbReference>
<keyword evidence="4 10" id="KW-0349">Heme</keyword>
<sequence>MIEFHPLGSGLTALPPLSLYVHLPWCVQKCPYCDFNSHQSSSDGLPEDAYINALLQDLEHELPHMWGRAVETIFIGGGTPSLFQAASIDKLLAGIRARVRLLPNAEITMEANPGTFEQERFAGFAQAGVNRLSLGVQSFQPEHLHALGRIHDDKQAIAAIEAACKLFPRFNVDLMYALPNQSLEQAVRDVQTAIDLGAPHVSAYQLTLEPNTAFGHTPPKNLPDDDALIDIEEAVHATLLQAGFTRYETSAFNRDGLPCRHNVNYWQFGDYIGIGAGAHGKISYHDKIERTVRVRHPKDYLAGIQDGSAIKRERVAPEALPFEFMLNALRLIDGVPSYFYNERTGLNFGTIAHAVKNATEHGLLDKNPTRLQTTPLGQRFLNDLLQLFL</sequence>
<dbReference type="InterPro" id="IPR004559">
    <property type="entry name" value="HemW-like"/>
</dbReference>
<keyword evidence="8 10" id="KW-0411">Iron-sulfur</keyword>
<evidence type="ECO:0000256" key="10">
    <source>
        <dbReference type="RuleBase" id="RU364116"/>
    </source>
</evidence>
<keyword evidence="13" id="KW-1185">Reference proteome</keyword>
<comment type="cofactor">
    <cofactor evidence="1">
        <name>[4Fe-4S] cluster</name>
        <dbReference type="ChEBI" id="CHEBI:49883"/>
    </cofactor>
</comment>
<keyword evidence="6 10" id="KW-0479">Metal-binding</keyword>
<keyword evidence="9 10" id="KW-0143">Chaperone</keyword>
<dbReference type="Pfam" id="PF06969">
    <property type="entry name" value="HemN_C"/>
    <property type="match status" value="1"/>
</dbReference>
<dbReference type="Gene3D" id="3.20.20.70">
    <property type="entry name" value="Aldolase class I"/>
    <property type="match status" value="1"/>
</dbReference>
<dbReference type="SFLD" id="SFLDG01065">
    <property type="entry name" value="anaerobic_coproporphyrinogen-I"/>
    <property type="match status" value="1"/>
</dbReference>
<dbReference type="InterPro" id="IPR006638">
    <property type="entry name" value="Elp3/MiaA/NifB-like_rSAM"/>
</dbReference>
<name>A0ABY4E0A1_9NEIS</name>
<evidence type="ECO:0000313" key="13">
    <source>
        <dbReference type="Proteomes" id="UP000832011"/>
    </source>
</evidence>
<feature type="domain" description="Radical SAM core" evidence="11">
    <location>
        <begin position="11"/>
        <end position="248"/>
    </location>
</feature>
<dbReference type="InterPro" id="IPR013785">
    <property type="entry name" value="Aldolase_TIM"/>
</dbReference>
<gene>
    <name evidence="12" type="primary">hemW</name>
    <name evidence="12" type="ORF">LVJ82_15015</name>
</gene>
<evidence type="ECO:0000256" key="7">
    <source>
        <dbReference type="ARBA" id="ARBA00023004"/>
    </source>
</evidence>
<evidence type="ECO:0000256" key="4">
    <source>
        <dbReference type="ARBA" id="ARBA00022617"/>
    </source>
</evidence>
<comment type="subcellular location">
    <subcellularLocation>
        <location evidence="10">Cytoplasm</location>
    </subcellularLocation>
</comment>
<dbReference type="Pfam" id="PF04055">
    <property type="entry name" value="Radical_SAM"/>
    <property type="match status" value="1"/>
</dbReference>
<comment type="function">
    <text evidence="10">Probably acts as a heme chaperone, transferring heme to an unknown acceptor. Binds one molecule of heme per monomer, possibly covalently. Binds 1 [4Fe-4S] cluster. The cluster is coordinated with 3 cysteines and an exchangeable S-adenosyl-L-methionine.</text>
</comment>
<dbReference type="SMART" id="SM00729">
    <property type="entry name" value="Elp3"/>
    <property type="match status" value="1"/>
</dbReference>
<dbReference type="SUPFAM" id="SSF102114">
    <property type="entry name" value="Radical SAM enzymes"/>
    <property type="match status" value="1"/>
</dbReference>
<keyword evidence="5 10" id="KW-0949">S-adenosyl-L-methionine</keyword>
<keyword evidence="10" id="KW-0963">Cytoplasm</keyword>
<keyword evidence="7 10" id="KW-0408">Iron</keyword>
<protein>
    <recommendedName>
        <fullName evidence="3 10">Heme chaperone HemW</fullName>
    </recommendedName>
</protein>
<comment type="similarity">
    <text evidence="2">Belongs to the anaerobic coproporphyrinogen-III oxidase family. HemW subfamily.</text>
</comment>
<dbReference type="EMBL" id="CP091511">
    <property type="protein sequence ID" value="UOO88753.1"/>
    <property type="molecule type" value="Genomic_DNA"/>
</dbReference>
<dbReference type="CDD" id="cd01335">
    <property type="entry name" value="Radical_SAM"/>
    <property type="match status" value="1"/>
</dbReference>
<dbReference type="InterPro" id="IPR010723">
    <property type="entry name" value="HemN_C"/>
</dbReference>